<dbReference type="EMBL" id="JAIWYP010000001">
    <property type="protein sequence ID" value="KAH3886605.1"/>
    <property type="molecule type" value="Genomic_DNA"/>
</dbReference>
<comment type="caution">
    <text evidence="7">The sequence shown here is derived from an EMBL/GenBank/DDBJ whole genome shotgun (WGS) entry which is preliminary data.</text>
</comment>
<comment type="similarity">
    <text evidence="4">Belongs to the pescadillo family.</text>
</comment>
<dbReference type="HAMAP" id="MF_03028">
    <property type="entry name" value="Pescadillo"/>
    <property type="match status" value="1"/>
</dbReference>
<dbReference type="Pfam" id="PF16589">
    <property type="entry name" value="BRCT_2"/>
    <property type="match status" value="1"/>
</dbReference>
<sequence length="618" mass="72098">MGRATKKGQSGAATAFVHRTKAIKKLQISLKDFRRLCILKGIYPVEPRHRKKAGHGNQAPRTYYMMKDIQFLLHEPLIDKFREFKHFMKRLTRAYGRKNLSAVSRIRKNRPKYKLDHIVKERYPTFIDAVRDLDDCLSMIFLFAIFPSTKITDTRFVQLCRRLSVEFLHYVIASKSLRKVFISIKGIYYQADLFGQQVNWIVPHSTGFAHPTDVDYRVMKTFVEFYTTLLGFVNYKCYHSINLHYPPQLLLDSSEEKVQEDPKVGKRSRKRKNAQLEKIQKEREKRFVERDTVEERLSALTQTLQKTNTGEPEEDIQIDEFPASETDDPELVELAKQERDKLSKFQNLFKGLKFFLNREVPRETLVFIIRSFGGEVSWHESQAVGYSYPETDEKITHQIVDRPSMEKQYLSRYYVQPQWVFDSVNAQMLLPPADYFIGVTLPPHLSPFVTEQEGDYVPPEKQALLNRQRGIDSGIDEDSESEEVDDDEEEDGEGHQSDDSSEEEDEEGEEESDDDEAPATKKQKTGSKGANKQKDVANTSAMSVEEGRVEVDDPGRRQTRQEAEERRLAEMMIPKKKRRLYNKIMHSKKKTSQEARILKEKREAIDMQKKKDKKQKLT</sequence>
<proteinExistence type="inferred from homology"/>
<dbReference type="PANTHER" id="PTHR12221:SF6">
    <property type="entry name" value="PESCADILLO HOMOLOG"/>
    <property type="match status" value="1"/>
</dbReference>
<evidence type="ECO:0000256" key="5">
    <source>
        <dbReference type="SAM" id="MobiDB-lite"/>
    </source>
</evidence>
<dbReference type="InterPro" id="IPR036420">
    <property type="entry name" value="BRCT_dom_sf"/>
</dbReference>
<dbReference type="GO" id="GO:0070545">
    <property type="term" value="C:PeBoW complex"/>
    <property type="evidence" value="ECO:0007669"/>
    <property type="project" value="TreeGrafter"/>
</dbReference>
<feature type="region of interest" description="Disordered" evidence="5">
    <location>
        <begin position="584"/>
        <end position="618"/>
    </location>
</feature>
<feature type="compositionally biased region" description="Acidic residues" evidence="5">
    <location>
        <begin position="474"/>
        <end position="492"/>
    </location>
</feature>
<keyword evidence="1 4" id="KW-0690">Ribosome biogenesis</keyword>
<feature type="compositionally biased region" description="Basic and acidic residues" evidence="5">
    <location>
        <begin position="591"/>
        <end position="609"/>
    </location>
</feature>
<keyword evidence="8" id="KW-1185">Reference proteome</keyword>
<reference evidence="7" key="1">
    <citation type="journal article" date="2019" name="bioRxiv">
        <title>The Genome of the Zebra Mussel, Dreissena polymorpha: A Resource for Invasive Species Research.</title>
        <authorList>
            <person name="McCartney M.A."/>
            <person name="Auch B."/>
            <person name="Kono T."/>
            <person name="Mallez S."/>
            <person name="Zhang Y."/>
            <person name="Obille A."/>
            <person name="Becker A."/>
            <person name="Abrahante J.E."/>
            <person name="Garbe J."/>
            <person name="Badalamenti J.P."/>
            <person name="Herman A."/>
            <person name="Mangelson H."/>
            <person name="Liachko I."/>
            <person name="Sullivan S."/>
            <person name="Sone E.D."/>
            <person name="Koren S."/>
            <person name="Silverstein K.A.T."/>
            <person name="Beckman K.B."/>
            <person name="Gohl D.M."/>
        </authorList>
    </citation>
    <scope>NUCLEOTIDE SEQUENCE</scope>
    <source>
        <strain evidence="7">Duluth1</strain>
        <tissue evidence="7">Whole animal</tissue>
    </source>
</reference>
<dbReference type="GO" id="GO:0030687">
    <property type="term" value="C:preribosome, large subunit precursor"/>
    <property type="evidence" value="ECO:0007669"/>
    <property type="project" value="UniProtKB-UniRule"/>
</dbReference>
<dbReference type="GO" id="GO:0003723">
    <property type="term" value="F:RNA binding"/>
    <property type="evidence" value="ECO:0007669"/>
    <property type="project" value="TreeGrafter"/>
</dbReference>
<feature type="region of interest" description="Disordered" evidence="5">
    <location>
        <begin position="467"/>
        <end position="569"/>
    </location>
</feature>
<organism evidence="7 8">
    <name type="scientific">Dreissena polymorpha</name>
    <name type="common">Zebra mussel</name>
    <name type="synonym">Mytilus polymorpha</name>
    <dbReference type="NCBI Taxonomy" id="45954"/>
    <lineage>
        <taxon>Eukaryota</taxon>
        <taxon>Metazoa</taxon>
        <taxon>Spiralia</taxon>
        <taxon>Lophotrochozoa</taxon>
        <taxon>Mollusca</taxon>
        <taxon>Bivalvia</taxon>
        <taxon>Autobranchia</taxon>
        <taxon>Heteroconchia</taxon>
        <taxon>Euheterodonta</taxon>
        <taxon>Imparidentia</taxon>
        <taxon>Neoheterodontei</taxon>
        <taxon>Myida</taxon>
        <taxon>Dreissenoidea</taxon>
        <taxon>Dreissenidae</taxon>
        <taxon>Dreissena</taxon>
    </lineage>
</organism>
<dbReference type="Proteomes" id="UP000828390">
    <property type="component" value="Unassembled WGS sequence"/>
</dbReference>
<dbReference type="SMART" id="SM00292">
    <property type="entry name" value="BRCT"/>
    <property type="match status" value="1"/>
</dbReference>
<feature type="compositionally biased region" description="Basic and acidic residues" evidence="5">
    <location>
        <begin position="545"/>
        <end position="569"/>
    </location>
</feature>
<dbReference type="CDD" id="cd17709">
    <property type="entry name" value="BRCT_pescadillo_like"/>
    <property type="match status" value="1"/>
</dbReference>
<feature type="region of interest" description="Disordered" evidence="5">
    <location>
        <begin position="254"/>
        <end position="273"/>
    </location>
</feature>
<reference evidence="7" key="2">
    <citation type="submission" date="2020-11" db="EMBL/GenBank/DDBJ databases">
        <authorList>
            <person name="McCartney M.A."/>
            <person name="Auch B."/>
            <person name="Kono T."/>
            <person name="Mallez S."/>
            <person name="Becker A."/>
            <person name="Gohl D.M."/>
            <person name="Silverstein K.A.T."/>
            <person name="Koren S."/>
            <person name="Bechman K.B."/>
            <person name="Herman A."/>
            <person name="Abrahante J.E."/>
            <person name="Garbe J."/>
        </authorList>
    </citation>
    <scope>NUCLEOTIDE SEQUENCE</scope>
    <source>
        <strain evidence="7">Duluth1</strain>
        <tissue evidence="7">Whole animal</tissue>
    </source>
</reference>
<dbReference type="InterPro" id="IPR010613">
    <property type="entry name" value="PES"/>
</dbReference>
<comment type="subcellular location">
    <subcellularLocation>
        <location evidence="4">Nucleus</location>
        <location evidence="4">Nucleolus</location>
    </subcellularLocation>
    <subcellularLocation>
        <location evidence="4">Nucleus</location>
        <location evidence="4">Nucleoplasm</location>
    </subcellularLocation>
</comment>
<feature type="compositionally biased region" description="Acidic residues" evidence="5">
    <location>
        <begin position="499"/>
        <end position="517"/>
    </location>
</feature>
<name>A0A9D4S141_DREPO</name>
<evidence type="ECO:0000256" key="3">
    <source>
        <dbReference type="ARBA" id="ARBA00023242"/>
    </source>
</evidence>
<feature type="compositionally biased region" description="Basic and acidic residues" evidence="5">
    <location>
        <begin position="254"/>
        <end position="264"/>
    </location>
</feature>
<feature type="compositionally biased region" description="Polar residues" evidence="5">
    <location>
        <begin position="526"/>
        <end position="542"/>
    </location>
</feature>
<evidence type="ECO:0000313" key="8">
    <source>
        <dbReference type="Proteomes" id="UP000828390"/>
    </source>
</evidence>
<dbReference type="FunFam" id="3.40.50.10190:FF:000002">
    <property type="entry name" value="Pescadillo homolog"/>
    <property type="match status" value="1"/>
</dbReference>
<dbReference type="GO" id="GO:0005654">
    <property type="term" value="C:nucleoplasm"/>
    <property type="evidence" value="ECO:0007669"/>
    <property type="project" value="UniProtKB-SubCell"/>
</dbReference>
<dbReference type="PROSITE" id="PS50172">
    <property type="entry name" value="BRCT"/>
    <property type="match status" value="1"/>
</dbReference>
<dbReference type="InterPro" id="IPR001357">
    <property type="entry name" value="BRCT_dom"/>
</dbReference>
<evidence type="ECO:0000256" key="4">
    <source>
        <dbReference type="HAMAP-Rule" id="MF_03028"/>
    </source>
</evidence>
<dbReference type="Gene3D" id="3.40.50.10190">
    <property type="entry name" value="BRCT domain"/>
    <property type="match status" value="1"/>
</dbReference>
<feature type="domain" description="BRCT" evidence="6">
    <location>
        <begin position="344"/>
        <end position="437"/>
    </location>
</feature>
<dbReference type="OrthoDB" id="10264910at2759"/>
<dbReference type="PANTHER" id="PTHR12221">
    <property type="entry name" value="PESCADILLO - RELATED"/>
    <property type="match status" value="1"/>
</dbReference>
<evidence type="ECO:0000259" key="6">
    <source>
        <dbReference type="PROSITE" id="PS50172"/>
    </source>
</evidence>
<comment type="function">
    <text evidence="4">Required for maturation of ribosomal RNAs and formation of the large ribosomal subunit.</text>
</comment>
<accession>A0A9D4S141</accession>
<dbReference type="GO" id="GO:0000466">
    <property type="term" value="P:maturation of 5.8S rRNA from tricistronic rRNA transcript (SSU-rRNA, 5.8S rRNA, LSU-rRNA)"/>
    <property type="evidence" value="ECO:0007669"/>
    <property type="project" value="UniProtKB-UniRule"/>
</dbReference>
<dbReference type="AlphaFoldDB" id="A0A9D4S141"/>
<dbReference type="GO" id="GO:0000463">
    <property type="term" value="P:maturation of LSU-rRNA from tricistronic rRNA transcript (SSU-rRNA, 5.8S rRNA, LSU-rRNA)"/>
    <property type="evidence" value="ECO:0007669"/>
    <property type="project" value="UniProtKB-UniRule"/>
</dbReference>
<dbReference type="SUPFAM" id="SSF52113">
    <property type="entry name" value="BRCT domain"/>
    <property type="match status" value="1"/>
</dbReference>
<protein>
    <recommendedName>
        <fullName evidence="4">Pescadillo homolog</fullName>
    </recommendedName>
</protein>
<dbReference type="Pfam" id="PF06732">
    <property type="entry name" value="Pescadillo_N"/>
    <property type="match status" value="1"/>
</dbReference>
<evidence type="ECO:0000256" key="2">
    <source>
        <dbReference type="ARBA" id="ARBA00022552"/>
    </source>
</evidence>
<dbReference type="GO" id="GO:0043021">
    <property type="term" value="F:ribonucleoprotein complex binding"/>
    <property type="evidence" value="ECO:0007669"/>
    <property type="project" value="UniProtKB-UniRule"/>
</dbReference>
<evidence type="ECO:0000256" key="1">
    <source>
        <dbReference type="ARBA" id="ARBA00022517"/>
    </source>
</evidence>
<keyword evidence="2 4" id="KW-0698">rRNA processing</keyword>
<evidence type="ECO:0000313" key="7">
    <source>
        <dbReference type="EMBL" id="KAH3886605.1"/>
    </source>
</evidence>
<keyword evidence="3 4" id="KW-0539">Nucleus</keyword>
<gene>
    <name evidence="7" type="ORF">DPMN_010616</name>
</gene>